<evidence type="ECO:0000313" key="3">
    <source>
        <dbReference type="EMBL" id="KAJ8536063.1"/>
    </source>
</evidence>
<dbReference type="Pfam" id="PF00564">
    <property type="entry name" value="PB1"/>
    <property type="match status" value="1"/>
</dbReference>
<feature type="region of interest" description="Disordered" evidence="1">
    <location>
        <begin position="245"/>
        <end position="268"/>
    </location>
</feature>
<dbReference type="EMBL" id="JAJAGQ010000018">
    <property type="protein sequence ID" value="KAJ8536063.1"/>
    <property type="molecule type" value="Genomic_DNA"/>
</dbReference>
<dbReference type="Gene3D" id="3.10.20.90">
    <property type="entry name" value="Phosphatidylinositol 3-kinase Catalytic Subunit, Chain A, domain 1"/>
    <property type="match status" value="1"/>
</dbReference>
<dbReference type="InterPro" id="IPR000270">
    <property type="entry name" value="PB1_dom"/>
</dbReference>
<dbReference type="SMART" id="SM00666">
    <property type="entry name" value="PB1"/>
    <property type="match status" value="1"/>
</dbReference>
<reference evidence="4" key="1">
    <citation type="journal article" date="2023" name="Proc. Natl. Acad. Sci. U.S.A.">
        <title>Genomic and structural basis for evolution of tropane alkaloid biosynthesis.</title>
        <authorList>
            <person name="Wanga Y.-J."/>
            <person name="Taina T."/>
            <person name="Yua J.-Y."/>
            <person name="Lia J."/>
            <person name="Xua B."/>
            <person name="Chenc J."/>
            <person name="D'Auriad J.C."/>
            <person name="Huanga J.-P."/>
            <person name="Huanga S.-X."/>
        </authorList>
    </citation>
    <scope>NUCLEOTIDE SEQUENCE [LARGE SCALE GENOMIC DNA]</scope>
    <source>
        <strain evidence="4">cv. KIB-2019</strain>
    </source>
</reference>
<keyword evidence="4" id="KW-1185">Reference proteome</keyword>
<dbReference type="Proteomes" id="UP001152561">
    <property type="component" value="Unassembled WGS sequence"/>
</dbReference>
<feature type="region of interest" description="Disordered" evidence="1">
    <location>
        <begin position="22"/>
        <end position="43"/>
    </location>
</feature>
<dbReference type="SUPFAM" id="SSF54277">
    <property type="entry name" value="CAD &amp; PB1 domains"/>
    <property type="match status" value="1"/>
</dbReference>
<feature type="compositionally biased region" description="Basic and acidic residues" evidence="1">
    <location>
        <begin position="348"/>
        <end position="362"/>
    </location>
</feature>
<feature type="region of interest" description="Disordered" evidence="1">
    <location>
        <begin position="348"/>
        <end position="415"/>
    </location>
</feature>
<organism evidence="3 4">
    <name type="scientific">Anisodus acutangulus</name>
    <dbReference type="NCBI Taxonomy" id="402998"/>
    <lineage>
        <taxon>Eukaryota</taxon>
        <taxon>Viridiplantae</taxon>
        <taxon>Streptophyta</taxon>
        <taxon>Embryophyta</taxon>
        <taxon>Tracheophyta</taxon>
        <taxon>Spermatophyta</taxon>
        <taxon>Magnoliopsida</taxon>
        <taxon>eudicotyledons</taxon>
        <taxon>Gunneridae</taxon>
        <taxon>Pentapetalae</taxon>
        <taxon>asterids</taxon>
        <taxon>lamiids</taxon>
        <taxon>Solanales</taxon>
        <taxon>Solanaceae</taxon>
        <taxon>Solanoideae</taxon>
        <taxon>Hyoscyameae</taxon>
        <taxon>Anisodus</taxon>
    </lineage>
</organism>
<dbReference type="OrthoDB" id="774308at2759"/>
<dbReference type="PANTHER" id="PTHR31066:SF68">
    <property type="entry name" value="SERINE_THREONINE-PROTEIN KINASE YAKA-RELATED"/>
    <property type="match status" value="1"/>
</dbReference>
<dbReference type="InterPro" id="IPR053198">
    <property type="entry name" value="Gynoecium_Dev_Regulator"/>
</dbReference>
<accession>A0A9Q1LJ54</accession>
<dbReference type="PANTHER" id="PTHR31066">
    <property type="entry name" value="OS05G0427100 PROTEIN-RELATED"/>
    <property type="match status" value="1"/>
</dbReference>
<evidence type="ECO:0000259" key="2">
    <source>
        <dbReference type="SMART" id="SM00666"/>
    </source>
</evidence>
<comment type="caution">
    <text evidence="3">The sequence shown here is derived from an EMBL/GenBank/DDBJ whole genome shotgun (WGS) entry which is preliminary data.</text>
</comment>
<gene>
    <name evidence="3" type="ORF">K7X08_034464</name>
</gene>
<feature type="compositionally biased region" description="Low complexity" evidence="1">
    <location>
        <begin position="250"/>
        <end position="266"/>
    </location>
</feature>
<dbReference type="CDD" id="cd06410">
    <property type="entry name" value="PB1_UP2"/>
    <property type="match status" value="1"/>
</dbReference>
<feature type="region of interest" description="Disordered" evidence="1">
    <location>
        <begin position="555"/>
        <end position="575"/>
    </location>
</feature>
<protein>
    <recommendedName>
        <fullName evidence="2">PB1 domain-containing protein</fullName>
    </recommendedName>
</protein>
<name>A0A9Q1LJ54_9SOLA</name>
<evidence type="ECO:0000256" key="1">
    <source>
        <dbReference type="SAM" id="MobiDB-lite"/>
    </source>
</evidence>
<evidence type="ECO:0000313" key="4">
    <source>
        <dbReference type="Proteomes" id="UP001152561"/>
    </source>
</evidence>
<feature type="compositionally biased region" description="Polar residues" evidence="1">
    <location>
        <begin position="400"/>
        <end position="415"/>
    </location>
</feature>
<sequence>MDPPPLPSPITATPIVTIAQQNYPDSANSSPRARQNDTWDQESLAQVPGAKLRLMCSYGGHIIPRPHDKSLCYVGGDTRIVVADRQSYLSDLQARLSHTLLNGRGFSLKYQLPSEDLDSLVSVTTDEDLDNMIEEYDRAMAASPLKPSRLRLFLFLAKPETAASMGCLLADSKSETWFVDALNNASLLSRGLSDSAAEGNFLQLESIPKSDSGVNLDQADQSNESLAANNRQMAKNVIQEVQSSMPDSPMVETTSSFESSVTSPSMPNLPPIKVRAEDGQMIARFHDQILGLDEQFSQMNVASNAQKMDDSYLQLAAQAATPPLPTVIGGAAVMSSATLVNAAPAAGEHHGRVISDDEKSDHGASAGRRKPPLPLQPIQRKVGDGYSLPSPDSKHAGGYNLQSPDSVASDSSIASGTSFSKHTVYQDAPQVVGRENRVPLAVTDPKNNIMDYNSQIQMQQVQDSVVMQVPQQNQQQQQQQQHQQFIPANAHYIQHTATGPVAIPSYYQMYAPPTQQQPLHQQMDQQYQMYYVPVPQTQQYNLTVQSNIADANAAAASSQQLTPPNPTLSPSAPFKEALPPIYPARTVQSTKLEMPANVYRTATPANPTVVHVPQSQFHQQYYGVSQVPPPSQQMAANSNGAANFCYEYSHPMHEQVYYTQQTAPPLPSQYQTMTPTTAVLLSQATAQLAAENTTAQNRNS</sequence>
<proteinExistence type="predicted"/>
<dbReference type="AlphaFoldDB" id="A0A9Q1LJ54"/>
<feature type="domain" description="PB1" evidence="2">
    <location>
        <begin position="66"/>
        <end position="155"/>
    </location>
</feature>